<protein>
    <submittedName>
        <fullName evidence="2">ECF-type sigma factor</fullName>
    </submittedName>
</protein>
<dbReference type="Pfam" id="PF07638">
    <property type="entry name" value="Sigma70_ECF"/>
    <property type="match status" value="1"/>
</dbReference>
<comment type="caution">
    <text evidence="2">The sequence shown here is derived from an EMBL/GenBank/DDBJ whole genome shotgun (WGS) entry which is preliminary data.</text>
</comment>
<organism evidence="2 3">
    <name type="scientific">Tahibacter soli</name>
    <dbReference type="NCBI Taxonomy" id="2983605"/>
    <lineage>
        <taxon>Bacteria</taxon>
        <taxon>Pseudomonadati</taxon>
        <taxon>Pseudomonadota</taxon>
        <taxon>Gammaproteobacteria</taxon>
        <taxon>Lysobacterales</taxon>
        <taxon>Rhodanobacteraceae</taxon>
        <taxon>Tahibacter</taxon>
    </lineage>
</organism>
<dbReference type="RefSeq" id="WP_263544212.1">
    <property type="nucleotide sequence ID" value="NZ_JAOVZO020000020.1"/>
</dbReference>
<dbReference type="AlphaFoldDB" id="A0A9X4BIC1"/>
<feature type="domain" description="RNA polymerase sigma-70 ECF-like HTH" evidence="1">
    <location>
        <begin position="10"/>
        <end position="181"/>
    </location>
</feature>
<evidence type="ECO:0000313" key="2">
    <source>
        <dbReference type="EMBL" id="MDC8015195.1"/>
    </source>
</evidence>
<dbReference type="Proteomes" id="UP001139971">
    <property type="component" value="Unassembled WGS sequence"/>
</dbReference>
<accession>A0A9X4BIC1</accession>
<proteinExistence type="predicted"/>
<name>A0A9X4BIC1_9GAMM</name>
<dbReference type="InterPro" id="IPR011517">
    <property type="entry name" value="RNA_pol_sigma70_ECF-like"/>
</dbReference>
<dbReference type="Gene3D" id="1.10.10.10">
    <property type="entry name" value="Winged helix-like DNA-binding domain superfamily/Winged helix DNA-binding domain"/>
    <property type="match status" value="1"/>
</dbReference>
<dbReference type="EMBL" id="JAOVZO020000020">
    <property type="protein sequence ID" value="MDC8015195.1"/>
    <property type="molecule type" value="Genomic_DNA"/>
</dbReference>
<gene>
    <name evidence="2" type="ORF">OD750_021850</name>
</gene>
<evidence type="ECO:0000313" key="3">
    <source>
        <dbReference type="Proteomes" id="UP001139971"/>
    </source>
</evidence>
<reference evidence="2" key="1">
    <citation type="submission" date="2023-02" db="EMBL/GenBank/DDBJ databases">
        <title>Tahibacter soli sp. nov. isolated from soil.</title>
        <authorList>
            <person name="Baek J.H."/>
            <person name="Lee J.K."/>
            <person name="Choi D.G."/>
            <person name="Jeon C.O."/>
        </authorList>
    </citation>
    <scope>NUCLEOTIDE SEQUENCE</scope>
    <source>
        <strain evidence="2">BL</strain>
    </source>
</reference>
<dbReference type="NCBIfam" id="TIGR02999">
    <property type="entry name" value="Sig-70_X6"/>
    <property type="match status" value="1"/>
</dbReference>
<sequence length="189" mass="21035">MTTATADAADIEYLLDGLRNGRADASDRLFALLYDDLRSRAQSVLRIGPRQTLCTTELVNETWLRLNGRALPAESRLHFFNLVARAMRQLLIDRARLRNADKRDGGEPLTLGAASDVAADEPFDVLALDRVMTSLTATDPALAELAQMHLFAGLGFAEIAQLRGVSERTVFRDWRAARMFLLRFIADTD</sequence>
<dbReference type="InterPro" id="IPR053812">
    <property type="entry name" value="HTH_Sigma70_ECF-like"/>
</dbReference>
<dbReference type="SUPFAM" id="SSF88659">
    <property type="entry name" value="Sigma3 and sigma4 domains of RNA polymerase sigma factors"/>
    <property type="match status" value="1"/>
</dbReference>
<evidence type="ECO:0000259" key="1">
    <source>
        <dbReference type="Pfam" id="PF07638"/>
    </source>
</evidence>
<dbReference type="InterPro" id="IPR036388">
    <property type="entry name" value="WH-like_DNA-bd_sf"/>
</dbReference>
<keyword evidence="3" id="KW-1185">Reference proteome</keyword>
<dbReference type="InterPro" id="IPR013324">
    <property type="entry name" value="RNA_pol_sigma_r3/r4-like"/>
</dbReference>